<dbReference type="Pfam" id="PF07238">
    <property type="entry name" value="PilZ"/>
    <property type="match status" value="1"/>
</dbReference>
<keyword evidence="3" id="KW-1185">Reference proteome</keyword>
<organism evidence="2 3">
    <name type="scientific">Alteribacter lacisalsi</name>
    <dbReference type="NCBI Taxonomy" id="2045244"/>
    <lineage>
        <taxon>Bacteria</taxon>
        <taxon>Bacillati</taxon>
        <taxon>Bacillota</taxon>
        <taxon>Bacilli</taxon>
        <taxon>Bacillales</taxon>
        <taxon>Bacillaceae</taxon>
        <taxon>Alteribacter</taxon>
    </lineage>
</organism>
<dbReference type="OrthoDB" id="2877161at2"/>
<evidence type="ECO:0000313" key="3">
    <source>
        <dbReference type="Proteomes" id="UP000248066"/>
    </source>
</evidence>
<dbReference type="GO" id="GO:0035438">
    <property type="term" value="F:cyclic-di-GMP binding"/>
    <property type="evidence" value="ECO:0007669"/>
    <property type="project" value="InterPro"/>
</dbReference>
<dbReference type="EMBL" id="PDOF01000001">
    <property type="protein sequence ID" value="PYZ97769.1"/>
    <property type="molecule type" value="Genomic_DNA"/>
</dbReference>
<accession>A0A2W0HLM7</accession>
<dbReference type="InterPro" id="IPR009875">
    <property type="entry name" value="PilZ_domain"/>
</dbReference>
<feature type="domain" description="PilZ" evidence="1">
    <location>
        <begin position="22"/>
        <end position="123"/>
    </location>
</feature>
<reference evidence="2 3" key="1">
    <citation type="submission" date="2017-10" db="EMBL/GenBank/DDBJ databases">
        <title>Bacillus sp. nov., a halophilic bacterium isolated from a Yangshapao Lake.</title>
        <authorList>
            <person name="Wang H."/>
        </authorList>
    </citation>
    <scope>NUCLEOTIDE SEQUENCE [LARGE SCALE GENOMIC DNA]</scope>
    <source>
        <strain evidence="2 3">YSP-3</strain>
    </source>
</reference>
<evidence type="ECO:0000313" key="2">
    <source>
        <dbReference type="EMBL" id="PYZ97769.1"/>
    </source>
</evidence>
<evidence type="ECO:0000259" key="1">
    <source>
        <dbReference type="Pfam" id="PF07238"/>
    </source>
</evidence>
<gene>
    <name evidence="2" type="ORF">CR205_04020</name>
</gene>
<proteinExistence type="predicted"/>
<dbReference type="Proteomes" id="UP000248066">
    <property type="component" value="Unassembled WGS sequence"/>
</dbReference>
<sequence length="156" mass="17900">MSISSQEKERSVRSVYRPVSANRREFFRVIFQVPLKGSMQVVEIMGKKIEAGGAPVLIEDTGLGGLCFTSNINLPTHPELILQISFSLADEYFVFSGKLKRRQDENGLFTYGLEFMIKEEGRQELFVALTKLQVKMRNDLLAKGYDWYEGSKRDFF</sequence>
<name>A0A2W0HLM7_9BACI</name>
<comment type="caution">
    <text evidence="2">The sequence shown here is derived from an EMBL/GenBank/DDBJ whole genome shotgun (WGS) entry which is preliminary data.</text>
</comment>
<dbReference type="RefSeq" id="WP_161524668.1">
    <property type="nucleotide sequence ID" value="NZ_PDOF01000001.1"/>
</dbReference>
<protein>
    <recommendedName>
        <fullName evidence="1">PilZ domain-containing protein</fullName>
    </recommendedName>
</protein>
<dbReference type="AlphaFoldDB" id="A0A2W0HLM7"/>